<evidence type="ECO:0000313" key="2">
    <source>
        <dbReference type="EMBL" id="QKH38301.1"/>
    </source>
</evidence>
<proteinExistence type="predicted"/>
<dbReference type="Pfam" id="PF03050">
    <property type="entry name" value="DDE_Tnp_IS66"/>
    <property type="match status" value="1"/>
</dbReference>
<organism evidence="2 3">
    <name type="scientific">Achromobacter pestifer</name>
    <dbReference type="NCBI Taxonomy" id="1353889"/>
    <lineage>
        <taxon>Bacteria</taxon>
        <taxon>Pseudomonadati</taxon>
        <taxon>Pseudomonadota</taxon>
        <taxon>Betaproteobacteria</taxon>
        <taxon>Burkholderiales</taxon>
        <taxon>Alcaligenaceae</taxon>
        <taxon>Achromobacter</taxon>
    </lineage>
</organism>
<protein>
    <submittedName>
        <fullName evidence="2">Transposase</fullName>
    </submittedName>
</protein>
<dbReference type="Proteomes" id="UP000500970">
    <property type="component" value="Chromosome"/>
</dbReference>
<feature type="domain" description="Transposase IS66 central" evidence="1">
    <location>
        <begin position="6"/>
        <end position="54"/>
    </location>
</feature>
<evidence type="ECO:0000259" key="1">
    <source>
        <dbReference type="Pfam" id="PF03050"/>
    </source>
</evidence>
<keyword evidence="3" id="KW-1185">Reference proteome</keyword>
<gene>
    <name evidence="2" type="ORF">FOC84_26530</name>
</gene>
<reference evidence="2 3" key="1">
    <citation type="submission" date="2020-05" db="EMBL/GenBank/DDBJ databases">
        <title>FDA dAtabase for Regulatory Grade micrObial Sequences (FDA-ARGOS): Supporting development and validation of Infectious Disease Dx tests.</title>
        <authorList>
            <person name="Sproer C."/>
            <person name="Gronow S."/>
            <person name="Severitt S."/>
            <person name="Schroder I."/>
            <person name="Tallon L."/>
            <person name="Sadzewicz L."/>
            <person name="Zhao X."/>
            <person name="Vavikolanu K."/>
            <person name="Mehta A."/>
            <person name="Aluvathingal J."/>
            <person name="Nadendla S."/>
            <person name="Myers T."/>
            <person name="Yan Y."/>
            <person name="Sichtig H."/>
        </authorList>
    </citation>
    <scope>NUCLEOTIDE SEQUENCE [LARGE SCALE GENOMIC DNA]</scope>
    <source>
        <strain evidence="2 3">FDAARGOS_790</strain>
    </source>
</reference>
<sequence length="54" mass="6026">MLARSLTDHMPLYCQESIFARDDLALPRSTLGQWVGVCGVRLQPLVDALRADLL</sequence>
<dbReference type="EMBL" id="CP053985">
    <property type="protein sequence ID" value="QKH38301.1"/>
    <property type="molecule type" value="Genomic_DNA"/>
</dbReference>
<dbReference type="AlphaFoldDB" id="A0A7D4IBL9"/>
<dbReference type="KEGG" id="apes:FOC84_26530"/>
<evidence type="ECO:0000313" key="3">
    <source>
        <dbReference type="Proteomes" id="UP000500970"/>
    </source>
</evidence>
<dbReference type="InterPro" id="IPR004291">
    <property type="entry name" value="Transposase_IS66_central"/>
</dbReference>
<accession>A0A7D4IBL9</accession>
<name>A0A7D4IBL9_9BURK</name>